<feature type="region of interest" description="Disordered" evidence="1">
    <location>
        <begin position="20"/>
        <end position="91"/>
    </location>
</feature>
<accession>A0A0M3KCM1</accession>
<evidence type="ECO:0000313" key="4">
    <source>
        <dbReference type="WBParaSite" id="ASIM_0001872201-mRNA-1"/>
    </source>
</evidence>
<evidence type="ECO:0000256" key="1">
    <source>
        <dbReference type="SAM" id="MobiDB-lite"/>
    </source>
</evidence>
<dbReference type="OrthoDB" id="5876744at2759"/>
<reference evidence="2 3" key="2">
    <citation type="submission" date="2018-11" db="EMBL/GenBank/DDBJ databases">
        <authorList>
            <consortium name="Pathogen Informatics"/>
        </authorList>
    </citation>
    <scope>NUCLEOTIDE SEQUENCE [LARGE SCALE GENOMIC DNA]</scope>
</reference>
<feature type="region of interest" description="Disordered" evidence="1">
    <location>
        <begin position="118"/>
        <end position="148"/>
    </location>
</feature>
<keyword evidence="3" id="KW-1185">Reference proteome</keyword>
<proteinExistence type="predicted"/>
<feature type="compositionally biased region" description="Polar residues" evidence="1">
    <location>
        <begin position="118"/>
        <end position="131"/>
    </location>
</feature>
<evidence type="ECO:0000313" key="2">
    <source>
        <dbReference type="EMBL" id="VDK63341.1"/>
    </source>
</evidence>
<protein>
    <submittedName>
        <fullName evidence="4">SH2 domain-containing protein</fullName>
    </submittedName>
</protein>
<dbReference type="WBParaSite" id="ASIM_0001872201-mRNA-1">
    <property type="protein sequence ID" value="ASIM_0001872201-mRNA-1"/>
    <property type="gene ID" value="ASIM_0001872201"/>
</dbReference>
<dbReference type="Proteomes" id="UP000267096">
    <property type="component" value="Unassembled WGS sequence"/>
</dbReference>
<sequence>MDARAKISKLFSSATAALNNAATGTGTGTGGSAAAETTTAQPLQSIKPYNLIGYTQSSQRSSSSSNQKHSASLTASSANQHGTSNSQRPSPLTTVLTQNAVQQNAASSPVRARLTLGGTTSKQNMHSSSPHSRIWSPTGATSPCQVSPSDEQCYRRTLADASSDPTGGSTIVTRRLEDGHLDVRFVYSRDFILAASSSPYALVPPSNVKKIVAEMGEIIAPFPTSFFNSLKKDTFRCDDSNELLSTDSVSVNPESVQLQAQH</sequence>
<name>A0A0M3KCM1_ANISI</name>
<dbReference type="EMBL" id="UYRR01035060">
    <property type="protein sequence ID" value="VDK63341.1"/>
    <property type="molecule type" value="Genomic_DNA"/>
</dbReference>
<evidence type="ECO:0000313" key="3">
    <source>
        <dbReference type="Proteomes" id="UP000267096"/>
    </source>
</evidence>
<feature type="compositionally biased region" description="Polar residues" evidence="1">
    <location>
        <begin position="73"/>
        <end position="91"/>
    </location>
</feature>
<feature type="compositionally biased region" description="Polar residues" evidence="1">
    <location>
        <begin position="138"/>
        <end position="148"/>
    </location>
</feature>
<reference evidence="4" key="1">
    <citation type="submission" date="2017-02" db="UniProtKB">
        <authorList>
            <consortium name="WormBaseParasite"/>
        </authorList>
    </citation>
    <scope>IDENTIFICATION</scope>
</reference>
<feature type="compositionally biased region" description="Low complexity" evidence="1">
    <location>
        <begin position="56"/>
        <end position="72"/>
    </location>
</feature>
<gene>
    <name evidence="2" type="ORF">ASIM_LOCUS18119</name>
</gene>
<organism evidence="4">
    <name type="scientific">Anisakis simplex</name>
    <name type="common">Herring worm</name>
    <dbReference type="NCBI Taxonomy" id="6269"/>
    <lineage>
        <taxon>Eukaryota</taxon>
        <taxon>Metazoa</taxon>
        <taxon>Ecdysozoa</taxon>
        <taxon>Nematoda</taxon>
        <taxon>Chromadorea</taxon>
        <taxon>Rhabditida</taxon>
        <taxon>Spirurina</taxon>
        <taxon>Ascaridomorpha</taxon>
        <taxon>Ascaridoidea</taxon>
        <taxon>Anisakidae</taxon>
        <taxon>Anisakis</taxon>
        <taxon>Anisakis simplex complex</taxon>
    </lineage>
</organism>
<dbReference type="AlphaFoldDB" id="A0A0M3KCM1"/>